<dbReference type="OMA" id="AFGVVNF"/>
<proteinExistence type="predicted"/>
<keyword evidence="3" id="KW-1185">Reference proteome</keyword>
<dbReference type="Proteomes" id="UP000039324">
    <property type="component" value="Unassembled WGS sequence"/>
</dbReference>
<evidence type="ECO:0000313" key="4">
    <source>
        <dbReference type="Proteomes" id="UP000290189"/>
    </source>
</evidence>
<evidence type="ECO:0000313" key="1">
    <source>
        <dbReference type="EMBL" id="CEP01640.1"/>
    </source>
</evidence>
<reference evidence="1 3" key="1">
    <citation type="submission" date="2015-02" db="EMBL/GenBank/DDBJ databases">
        <authorList>
            <person name="Chooi Y.-H."/>
        </authorList>
    </citation>
    <scope>NUCLEOTIDE SEQUENCE [LARGE SCALE GENOMIC DNA]</scope>
    <source>
        <strain evidence="1">E3</strain>
    </source>
</reference>
<dbReference type="STRING" id="37360.A0A0G4J274"/>
<accession>A0A0G4J274</accession>
<keyword evidence="2" id="KW-0496">Mitochondrion</keyword>
<dbReference type="Proteomes" id="UP000290189">
    <property type="component" value="Unassembled WGS sequence"/>
</dbReference>
<reference evidence="2 4" key="2">
    <citation type="submission" date="2018-03" db="EMBL/GenBank/DDBJ databases">
        <authorList>
            <person name="Fogelqvist J."/>
        </authorList>
    </citation>
    <scope>NUCLEOTIDE SEQUENCE [LARGE SCALE GENOMIC DNA]</scope>
</reference>
<dbReference type="OrthoDB" id="302966at2759"/>
<evidence type="ECO:0000313" key="3">
    <source>
        <dbReference type="Proteomes" id="UP000039324"/>
    </source>
</evidence>
<dbReference type="EMBL" id="OVEO01000012">
    <property type="protein sequence ID" value="SPQ99477.1"/>
    <property type="molecule type" value="Genomic_DNA"/>
</dbReference>
<geneLocation type="mitochondrion" evidence="2"/>
<name>A0A0G4J274_PLABS</name>
<gene>
    <name evidence="1" type="ORF">PBRA_008582</name>
    <name evidence="2" type="ORF">PLBR_LOCUS6692</name>
</gene>
<organism evidence="1 3">
    <name type="scientific">Plasmodiophora brassicae</name>
    <name type="common">Clubroot disease agent</name>
    <dbReference type="NCBI Taxonomy" id="37360"/>
    <lineage>
        <taxon>Eukaryota</taxon>
        <taxon>Sar</taxon>
        <taxon>Rhizaria</taxon>
        <taxon>Endomyxa</taxon>
        <taxon>Phytomyxea</taxon>
        <taxon>Plasmodiophorida</taxon>
        <taxon>Plasmodiophoridae</taxon>
        <taxon>Plasmodiophora</taxon>
    </lineage>
</organism>
<sequence length="340" mass="39347">MSARKVQVVQKILDDVYGPYTGPGWRPAAFSGRSRRYLWSDAFGVCNYISMHYAAGSKDQQYLDQADAVIDDVHETLGCYRGKDKKRLGAATDEHPLLGGLRIGKEDPDDDGQYFHYLTKWMFALNRMKIARDDDKYNRWAIELAESVHSKFVRVEGGRPRMFWKLSVDLSCPMTWSEGNLDPFDGYVTYRLLLEQSRNAMALQQEISEMKAMVARKYMVYSSSDELDLGEALWLCSWFPDDNWAQVVAHKSIACIDELYAEGRLARSQATRLMFREMGLTMGMRCAINLNAHDKWRARVDQLHDFWEDKLYTRDRDISPLMYASSVLPIVFEPNRGYFL</sequence>
<evidence type="ECO:0000313" key="2">
    <source>
        <dbReference type="EMBL" id="SPQ99477.1"/>
    </source>
</evidence>
<protein>
    <submittedName>
        <fullName evidence="1">Uncharacterized protein</fullName>
    </submittedName>
</protein>
<dbReference type="EMBL" id="CDSF01000114">
    <property type="protein sequence ID" value="CEP01640.1"/>
    <property type="molecule type" value="Genomic_DNA"/>
</dbReference>
<dbReference type="AlphaFoldDB" id="A0A0G4J274"/>